<accession>A0A1F7VBI4</accession>
<gene>
    <name evidence="8" type="ORF">A3I42_00190</name>
</gene>
<evidence type="ECO:0000256" key="7">
    <source>
        <dbReference type="ARBA" id="ARBA00023016"/>
    </source>
</evidence>
<keyword evidence="6" id="KW-0694">RNA-binding</keyword>
<sequence length="76" mass="8636">MHKLPQMSGEEVTAVLMRHFGFVQVSQRGSHVKLRRMREGKIITTIVPLHKELALGTLRGILELAGIEPDEFIKFI</sequence>
<comment type="caution">
    <text evidence="8">The sequence shown here is derived from an EMBL/GenBank/DDBJ whole genome shotgun (WGS) entry which is preliminary data.</text>
</comment>
<evidence type="ECO:0000256" key="6">
    <source>
        <dbReference type="ARBA" id="ARBA00022884"/>
    </source>
</evidence>
<dbReference type="InterPro" id="IPR012933">
    <property type="entry name" value="HicA_mRNA_interferase"/>
</dbReference>
<keyword evidence="3" id="KW-0540">Nuclease</keyword>
<evidence type="ECO:0000256" key="1">
    <source>
        <dbReference type="ARBA" id="ARBA00006620"/>
    </source>
</evidence>
<keyword evidence="4" id="KW-0255">Endonuclease</keyword>
<dbReference type="Proteomes" id="UP000178264">
    <property type="component" value="Unassembled WGS sequence"/>
</dbReference>
<protein>
    <recommendedName>
        <fullName evidence="10">Addiction module toxin, HicA family</fullName>
    </recommendedName>
</protein>
<proteinExistence type="inferred from homology"/>
<dbReference type="InterPro" id="IPR038570">
    <property type="entry name" value="HicA_sf"/>
</dbReference>
<evidence type="ECO:0000256" key="4">
    <source>
        <dbReference type="ARBA" id="ARBA00022759"/>
    </source>
</evidence>
<name>A0A1F7VBI4_9BACT</name>
<organism evidence="8 9">
    <name type="scientific">Candidatus Uhrbacteria bacterium RIFCSPLOWO2_02_FULL_49_11</name>
    <dbReference type="NCBI Taxonomy" id="1802409"/>
    <lineage>
        <taxon>Bacteria</taxon>
        <taxon>Candidatus Uhriibacteriota</taxon>
    </lineage>
</organism>
<keyword evidence="2" id="KW-1277">Toxin-antitoxin system</keyword>
<dbReference type="AlphaFoldDB" id="A0A1F7VBI4"/>
<evidence type="ECO:0000256" key="5">
    <source>
        <dbReference type="ARBA" id="ARBA00022801"/>
    </source>
</evidence>
<dbReference type="GO" id="GO:0004519">
    <property type="term" value="F:endonuclease activity"/>
    <property type="evidence" value="ECO:0007669"/>
    <property type="project" value="UniProtKB-KW"/>
</dbReference>
<dbReference type="Pfam" id="PF07927">
    <property type="entry name" value="HicA_toxin"/>
    <property type="match status" value="1"/>
</dbReference>
<dbReference type="GO" id="GO:0016787">
    <property type="term" value="F:hydrolase activity"/>
    <property type="evidence" value="ECO:0007669"/>
    <property type="project" value="UniProtKB-KW"/>
</dbReference>
<keyword evidence="7" id="KW-0346">Stress response</keyword>
<evidence type="ECO:0000256" key="2">
    <source>
        <dbReference type="ARBA" id="ARBA00022649"/>
    </source>
</evidence>
<evidence type="ECO:0000313" key="8">
    <source>
        <dbReference type="EMBL" id="OGL87900.1"/>
    </source>
</evidence>
<dbReference type="SUPFAM" id="SSF54786">
    <property type="entry name" value="YcfA/nrd intein domain"/>
    <property type="match status" value="1"/>
</dbReference>
<dbReference type="GO" id="GO:0003729">
    <property type="term" value="F:mRNA binding"/>
    <property type="evidence" value="ECO:0007669"/>
    <property type="project" value="InterPro"/>
</dbReference>
<reference evidence="8 9" key="1">
    <citation type="journal article" date="2016" name="Nat. Commun.">
        <title>Thousands of microbial genomes shed light on interconnected biogeochemical processes in an aquifer system.</title>
        <authorList>
            <person name="Anantharaman K."/>
            <person name="Brown C.T."/>
            <person name="Hug L.A."/>
            <person name="Sharon I."/>
            <person name="Castelle C.J."/>
            <person name="Probst A.J."/>
            <person name="Thomas B.C."/>
            <person name="Singh A."/>
            <person name="Wilkins M.J."/>
            <person name="Karaoz U."/>
            <person name="Brodie E.L."/>
            <person name="Williams K.H."/>
            <person name="Hubbard S.S."/>
            <person name="Banfield J.F."/>
        </authorList>
    </citation>
    <scope>NUCLEOTIDE SEQUENCE [LARGE SCALE GENOMIC DNA]</scope>
</reference>
<dbReference type="EMBL" id="MGER01000043">
    <property type="protein sequence ID" value="OGL87900.1"/>
    <property type="molecule type" value="Genomic_DNA"/>
</dbReference>
<evidence type="ECO:0000256" key="3">
    <source>
        <dbReference type="ARBA" id="ARBA00022722"/>
    </source>
</evidence>
<comment type="similarity">
    <text evidence="1">Belongs to the HicA mRNA interferase family.</text>
</comment>
<keyword evidence="5" id="KW-0378">Hydrolase</keyword>
<evidence type="ECO:0000313" key="9">
    <source>
        <dbReference type="Proteomes" id="UP000178264"/>
    </source>
</evidence>
<evidence type="ECO:0008006" key="10">
    <source>
        <dbReference type="Google" id="ProtNLM"/>
    </source>
</evidence>
<dbReference type="Gene3D" id="3.30.920.30">
    <property type="entry name" value="Hypothetical protein"/>
    <property type="match status" value="1"/>
</dbReference>